<proteinExistence type="predicted"/>
<reference evidence="1 2" key="1">
    <citation type="submission" date="2023-01" db="EMBL/GenBank/DDBJ databases">
        <authorList>
            <person name="Whitehead M."/>
        </authorList>
    </citation>
    <scope>NUCLEOTIDE SEQUENCE [LARGE SCALE GENOMIC DNA]</scope>
</reference>
<keyword evidence="2" id="KW-1185">Reference proteome</keyword>
<sequence>MYAQRSAESLMRRARKSSLPLIPDTLRQLGDLFEQGNLNRYQVNDEIIYKGCVEDTNGNHYIIFASQIMTNNALSIYFTFLHADYTFRITPSKPKSYQLLVLHGISIPEYLWS</sequence>
<protein>
    <submittedName>
        <fullName evidence="1">Uncharacterized protein</fullName>
    </submittedName>
</protein>
<organism evidence="1 2">
    <name type="scientific">Macrosiphum euphorbiae</name>
    <name type="common">potato aphid</name>
    <dbReference type="NCBI Taxonomy" id="13131"/>
    <lineage>
        <taxon>Eukaryota</taxon>
        <taxon>Metazoa</taxon>
        <taxon>Ecdysozoa</taxon>
        <taxon>Arthropoda</taxon>
        <taxon>Hexapoda</taxon>
        <taxon>Insecta</taxon>
        <taxon>Pterygota</taxon>
        <taxon>Neoptera</taxon>
        <taxon>Paraneoptera</taxon>
        <taxon>Hemiptera</taxon>
        <taxon>Sternorrhyncha</taxon>
        <taxon>Aphidomorpha</taxon>
        <taxon>Aphidoidea</taxon>
        <taxon>Aphididae</taxon>
        <taxon>Macrosiphini</taxon>
        <taxon>Macrosiphum</taxon>
    </lineage>
</organism>
<dbReference type="Proteomes" id="UP001160148">
    <property type="component" value="Unassembled WGS sequence"/>
</dbReference>
<accession>A0AAV0XLX6</accession>
<gene>
    <name evidence="1" type="ORF">MEUPH1_LOCUS22799</name>
</gene>
<name>A0AAV0XLX6_9HEMI</name>
<evidence type="ECO:0000313" key="1">
    <source>
        <dbReference type="EMBL" id="CAI6368442.1"/>
    </source>
</evidence>
<comment type="caution">
    <text evidence="1">The sequence shown here is derived from an EMBL/GenBank/DDBJ whole genome shotgun (WGS) entry which is preliminary data.</text>
</comment>
<evidence type="ECO:0000313" key="2">
    <source>
        <dbReference type="Proteomes" id="UP001160148"/>
    </source>
</evidence>
<dbReference type="AlphaFoldDB" id="A0AAV0XLX6"/>
<dbReference type="EMBL" id="CARXXK010000005">
    <property type="protein sequence ID" value="CAI6368442.1"/>
    <property type="molecule type" value="Genomic_DNA"/>
</dbReference>